<evidence type="ECO:0000256" key="9">
    <source>
        <dbReference type="ARBA" id="ARBA00032554"/>
    </source>
</evidence>
<accession>A0A5A9Z4L5</accession>
<dbReference type="SUPFAM" id="SSF54211">
    <property type="entry name" value="Ribosomal protein S5 domain 2-like"/>
    <property type="match status" value="1"/>
</dbReference>
<evidence type="ECO:0000259" key="12">
    <source>
        <dbReference type="Pfam" id="PF08544"/>
    </source>
</evidence>
<dbReference type="UniPathway" id="UPA00056">
    <property type="reaction ID" value="UER00094"/>
</dbReference>
<feature type="domain" description="GHMP kinase N-terminal" evidence="11">
    <location>
        <begin position="72"/>
        <end position="137"/>
    </location>
</feature>
<name>A0A5A9Z4L5_9RHOB</name>
<organism evidence="13 14">
    <name type="scientific">Aquicoccus porphyridii</name>
    <dbReference type="NCBI Taxonomy" id="1852029"/>
    <lineage>
        <taxon>Bacteria</taxon>
        <taxon>Pseudomonadati</taxon>
        <taxon>Pseudomonadota</taxon>
        <taxon>Alphaproteobacteria</taxon>
        <taxon>Rhodobacterales</taxon>
        <taxon>Paracoccaceae</taxon>
        <taxon>Aquicoccus</taxon>
    </lineage>
</organism>
<dbReference type="NCBIfam" id="TIGR00154">
    <property type="entry name" value="ispE"/>
    <property type="match status" value="1"/>
</dbReference>
<evidence type="ECO:0000256" key="4">
    <source>
        <dbReference type="ARBA" id="ARBA00022679"/>
    </source>
</evidence>
<evidence type="ECO:0000256" key="10">
    <source>
        <dbReference type="HAMAP-Rule" id="MF_00061"/>
    </source>
</evidence>
<dbReference type="Gene3D" id="3.30.70.890">
    <property type="entry name" value="GHMP kinase, C-terminal domain"/>
    <property type="match status" value="1"/>
</dbReference>
<dbReference type="InterPro" id="IPR014721">
    <property type="entry name" value="Ribsml_uS5_D2-typ_fold_subgr"/>
</dbReference>
<dbReference type="PIRSF" id="PIRSF010376">
    <property type="entry name" value="IspE"/>
    <property type="match status" value="1"/>
</dbReference>
<dbReference type="NCBIfam" id="NF011202">
    <property type="entry name" value="PRK14608.1"/>
    <property type="match status" value="1"/>
</dbReference>
<dbReference type="InterPro" id="IPR004424">
    <property type="entry name" value="IspE"/>
</dbReference>
<dbReference type="GO" id="GO:0016114">
    <property type="term" value="P:terpenoid biosynthetic process"/>
    <property type="evidence" value="ECO:0007669"/>
    <property type="project" value="UniProtKB-UniRule"/>
</dbReference>
<evidence type="ECO:0000256" key="6">
    <source>
        <dbReference type="ARBA" id="ARBA00022777"/>
    </source>
</evidence>
<dbReference type="PANTHER" id="PTHR43527:SF2">
    <property type="entry name" value="4-DIPHOSPHOCYTIDYL-2-C-METHYL-D-ERYTHRITOL KINASE, CHLOROPLASTIC"/>
    <property type="match status" value="1"/>
</dbReference>
<evidence type="ECO:0000256" key="1">
    <source>
        <dbReference type="ARBA" id="ARBA00009684"/>
    </source>
</evidence>
<dbReference type="EC" id="2.7.1.148" evidence="2 10"/>
<keyword evidence="7 10" id="KW-0067">ATP-binding</keyword>
<comment type="function">
    <text evidence="10">Catalyzes the phosphorylation of the position 2 hydroxy group of 4-diphosphocytidyl-2C-methyl-D-erythritol.</text>
</comment>
<evidence type="ECO:0000256" key="2">
    <source>
        <dbReference type="ARBA" id="ARBA00012052"/>
    </source>
</evidence>
<comment type="catalytic activity">
    <reaction evidence="10">
        <text>4-CDP-2-C-methyl-D-erythritol + ATP = 4-CDP-2-C-methyl-D-erythritol 2-phosphate + ADP + H(+)</text>
        <dbReference type="Rhea" id="RHEA:18437"/>
        <dbReference type="ChEBI" id="CHEBI:15378"/>
        <dbReference type="ChEBI" id="CHEBI:30616"/>
        <dbReference type="ChEBI" id="CHEBI:57823"/>
        <dbReference type="ChEBI" id="CHEBI:57919"/>
        <dbReference type="ChEBI" id="CHEBI:456216"/>
        <dbReference type="EC" id="2.7.1.148"/>
    </reaction>
</comment>
<gene>
    <name evidence="10" type="primary">ispE</name>
    <name evidence="13" type="ORF">FLO80_17095</name>
</gene>
<keyword evidence="5 10" id="KW-0547">Nucleotide-binding</keyword>
<dbReference type="PANTHER" id="PTHR43527">
    <property type="entry name" value="4-DIPHOSPHOCYTIDYL-2-C-METHYL-D-ERYTHRITOL KINASE, CHLOROPLASTIC"/>
    <property type="match status" value="1"/>
</dbReference>
<keyword evidence="4 10" id="KW-0808">Transferase</keyword>
<dbReference type="GO" id="GO:0005524">
    <property type="term" value="F:ATP binding"/>
    <property type="evidence" value="ECO:0007669"/>
    <property type="project" value="UniProtKB-UniRule"/>
</dbReference>
<protein>
    <recommendedName>
        <fullName evidence="3 10">4-diphosphocytidyl-2-C-methyl-D-erythritol kinase</fullName>
        <shortName evidence="10">CMK</shortName>
        <ecNumber evidence="2 10">2.7.1.148</ecNumber>
    </recommendedName>
    <alternativeName>
        <fullName evidence="9 10">4-(cytidine-5'-diphospho)-2-C-methyl-D-erythritol kinase</fullName>
    </alternativeName>
</protein>
<reference evidence="13 14" key="1">
    <citation type="submission" date="2019-07" db="EMBL/GenBank/DDBJ databases">
        <title>Aquicoccus porphyridii gen. nov., sp. nov., isolated from a small marine red alga, Porphyridium marinum.</title>
        <authorList>
            <person name="Liu L."/>
        </authorList>
    </citation>
    <scope>NUCLEOTIDE SEQUENCE [LARGE SCALE GENOMIC DNA]</scope>
    <source>
        <strain evidence="13 14">L1 8-17</strain>
    </source>
</reference>
<dbReference type="GO" id="GO:0050515">
    <property type="term" value="F:4-(cytidine 5'-diphospho)-2-C-methyl-D-erythritol kinase activity"/>
    <property type="evidence" value="ECO:0007669"/>
    <property type="project" value="UniProtKB-UniRule"/>
</dbReference>
<dbReference type="InterPro" id="IPR013750">
    <property type="entry name" value="GHMP_kinase_C_dom"/>
</dbReference>
<comment type="similarity">
    <text evidence="1 10">Belongs to the GHMP kinase family. IspE subfamily.</text>
</comment>
<evidence type="ECO:0000313" key="14">
    <source>
        <dbReference type="Proteomes" id="UP000325291"/>
    </source>
</evidence>
<evidence type="ECO:0000256" key="3">
    <source>
        <dbReference type="ARBA" id="ARBA00017473"/>
    </source>
</evidence>
<evidence type="ECO:0000256" key="8">
    <source>
        <dbReference type="ARBA" id="ARBA00023229"/>
    </source>
</evidence>
<evidence type="ECO:0000313" key="13">
    <source>
        <dbReference type="EMBL" id="KAA0912121.1"/>
    </source>
</evidence>
<sequence>MATERVAEAFAPAKINLTLHVTGRRADGYHLLDSLVMFADLGDRLGVALADTPALTVTGPMAAGVPVDGRNLALRAAAYIGVNAAITLEKHLPAAAGIGGGSSDAAAVLRALAGLTGQPLPDDTERLGADVPICLYGRAVRMRGVGERLSPCDNAPALPALLVNPGVELPTARVFAGLECHDNPPMPDALPRFHSPRAMARWLMTMRNDLEAPARALAPRVGTALDALRHTAGAHMARMSGSGATVFALYDTGAEATAAAEVIRAAHPGWWVQPVTLG</sequence>
<dbReference type="Pfam" id="PF00288">
    <property type="entry name" value="GHMP_kinases_N"/>
    <property type="match status" value="1"/>
</dbReference>
<dbReference type="GO" id="GO:0019288">
    <property type="term" value="P:isopentenyl diphosphate biosynthetic process, methylerythritol 4-phosphate pathway"/>
    <property type="evidence" value="ECO:0007669"/>
    <property type="project" value="UniProtKB-UniRule"/>
</dbReference>
<dbReference type="InterPro" id="IPR006204">
    <property type="entry name" value="GHMP_kinase_N_dom"/>
</dbReference>
<dbReference type="Pfam" id="PF08544">
    <property type="entry name" value="GHMP_kinases_C"/>
    <property type="match status" value="1"/>
</dbReference>
<proteinExistence type="inferred from homology"/>
<dbReference type="InterPro" id="IPR020568">
    <property type="entry name" value="Ribosomal_Su5_D2-typ_SF"/>
</dbReference>
<feature type="binding site" evidence="10">
    <location>
        <begin position="93"/>
        <end position="103"/>
    </location>
    <ligand>
        <name>ATP</name>
        <dbReference type="ChEBI" id="CHEBI:30616"/>
    </ligand>
</feature>
<feature type="active site" evidence="10">
    <location>
        <position position="130"/>
    </location>
</feature>
<evidence type="ECO:0000256" key="7">
    <source>
        <dbReference type="ARBA" id="ARBA00022840"/>
    </source>
</evidence>
<dbReference type="RefSeq" id="WP_111367001.1">
    <property type="nucleotide sequence ID" value="NZ_VINQ01000016.1"/>
</dbReference>
<keyword evidence="6 10" id="KW-0418">Kinase</keyword>
<keyword evidence="8 10" id="KW-0414">Isoprene biosynthesis</keyword>
<dbReference type="Gene3D" id="3.30.230.10">
    <property type="match status" value="1"/>
</dbReference>
<feature type="active site" evidence="10">
    <location>
        <position position="14"/>
    </location>
</feature>
<dbReference type="AlphaFoldDB" id="A0A5A9Z4L5"/>
<dbReference type="HAMAP" id="MF_00061">
    <property type="entry name" value="IspE"/>
    <property type="match status" value="1"/>
</dbReference>
<comment type="caution">
    <text evidence="13">The sequence shown here is derived from an EMBL/GenBank/DDBJ whole genome shotgun (WGS) entry which is preliminary data.</text>
</comment>
<dbReference type="EMBL" id="VINQ01000016">
    <property type="protein sequence ID" value="KAA0912121.1"/>
    <property type="molecule type" value="Genomic_DNA"/>
</dbReference>
<feature type="domain" description="GHMP kinase C-terminal" evidence="12">
    <location>
        <begin position="200"/>
        <end position="266"/>
    </location>
</feature>
<dbReference type="SUPFAM" id="SSF55060">
    <property type="entry name" value="GHMP Kinase, C-terminal domain"/>
    <property type="match status" value="1"/>
</dbReference>
<evidence type="ECO:0000256" key="5">
    <source>
        <dbReference type="ARBA" id="ARBA00022741"/>
    </source>
</evidence>
<dbReference type="Proteomes" id="UP000325291">
    <property type="component" value="Unassembled WGS sequence"/>
</dbReference>
<keyword evidence="14" id="KW-1185">Reference proteome</keyword>
<comment type="pathway">
    <text evidence="10">Isoprenoid biosynthesis; isopentenyl diphosphate biosynthesis via DXP pathway; isopentenyl diphosphate from 1-deoxy-D-xylulose 5-phosphate: step 3/6.</text>
</comment>
<evidence type="ECO:0000259" key="11">
    <source>
        <dbReference type="Pfam" id="PF00288"/>
    </source>
</evidence>
<dbReference type="InterPro" id="IPR036554">
    <property type="entry name" value="GHMP_kinase_C_sf"/>
</dbReference>